<evidence type="ECO:0000313" key="3">
    <source>
        <dbReference type="Proteomes" id="UP001065174"/>
    </source>
</evidence>
<dbReference type="RefSeq" id="WP_262308873.1">
    <property type="nucleotide sequence ID" value="NZ_CP106679.1"/>
</dbReference>
<accession>A0ABY6CLP0</accession>
<name>A0ABY6CLP0_9BACT</name>
<sequence length="202" mass="23800">MNKLIFFASCLFYLVITACSSQKDFVIESDYSYNGQFKKYKTFDFIVMSEHDSLIHKELIESTIASRMHAQGYRYKMEKPDLLITYKIFQENFAMKGYTQPSFEKWVGEDWSERLMVDDKFVRSSSNNMSAEYNDQKYYMYDGTMLISFFDRRKRQTVWQGYASGVFSQGDATSERSVKLATAKIFREFKIVANGYIIKKDV</sequence>
<feature type="domain" description="DUF4136" evidence="1">
    <location>
        <begin position="28"/>
        <end position="189"/>
    </location>
</feature>
<dbReference type="PROSITE" id="PS51257">
    <property type="entry name" value="PROKAR_LIPOPROTEIN"/>
    <property type="match status" value="1"/>
</dbReference>
<protein>
    <submittedName>
        <fullName evidence="2">DUF4136 domain-containing protein</fullName>
    </submittedName>
</protein>
<keyword evidence="3" id="KW-1185">Reference proteome</keyword>
<reference evidence="2" key="1">
    <citation type="submission" date="2022-09" db="EMBL/GenBank/DDBJ databases">
        <title>Comparative genomics and taxonomic characterization of three novel marine species of genus Reichenbachiella exhibiting antioxidant and polysaccharide degradation activities.</title>
        <authorList>
            <person name="Muhammad N."/>
            <person name="Lee Y.-J."/>
            <person name="Ko J."/>
            <person name="Kim S.-G."/>
        </authorList>
    </citation>
    <scope>NUCLEOTIDE SEQUENCE</scope>
    <source>
        <strain evidence="2">BKB1-1</strain>
    </source>
</reference>
<organism evidence="2 3">
    <name type="scientific">Reichenbachiella agarivorans</name>
    <dbReference type="NCBI Taxonomy" id="2979464"/>
    <lineage>
        <taxon>Bacteria</taxon>
        <taxon>Pseudomonadati</taxon>
        <taxon>Bacteroidota</taxon>
        <taxon>Cytophagia</taxon>
        <taxon>Cytophagales</taxon>
        <taxon>Reichenbachiellaceae</taxon>
        <taxon>Reichenbachiella</taxon>
    </lineage>
</organism>
<dbReference type="Proteomes" id="UP001065174">
    <property type="component" value="Chromosome"/>
</dbReference>
<evidence type="ECO:0000313" key="2">
    <source>
        <dbReference type="EMBL" id="UXP31434.1"/>
    </source>
</evidence>
<evidence type="ECO:0000259" key="1">
    <source>
        <dbReference type="Pfam" id="PF13590"/>
    </source>
</evidence>
<dbReference type="InterPro" id="IPR025411">
    <property type="entry name" value="DUF4136"/>
</dbReference>
<gene>
    <name evidence="2" type="ORF">N6H18_13850</name>
</gene>
<dbReference type="Pfam" id="PF13590">
    <property type="entry name" value="DUF4136"/>
    <property type="match status" value="1"/>
</dbReference>
<proteinExistence type="predicted"/>
<dbReference type="Gene3D" id="3.30.160.670">
    <property type="match status" value="1"/>
</dbReference>
<dbReference type="EMBL" id="CP106679">
    <property type="protein sequence ID" value="UXP31434.1"/>
    <property type="molecule type" value="Genomic_DNA"/>
</dbReference>